<keyword evidence="4 10" id="KW-1134">Transmembrane beta strand</keyword>
<dbReference type="InterPro" id="IPR010917">
    <property type="entry name" value="TonB_rcpt_CS"/>
</dbReference>
<dbReference type="SUPFAM" id="SSF56935">
    <property type="entry name" value="Porins"/>
    <property type="match status" value="1"/>
</dbReference>
<keyword evidence="17" id="KW-1185">Reference proteome</keyword>
<dbReference type="Gene3D" id="2.40.170.20">
    <property type="entry name" value="TonB-dependent receptor, beta-barrel domain"/>
    <property type="match status" value="2"/>
</dbReference>
<evidence type="ECO:0000256" key="7">
    <source>
        <dbReference type="ARBA" id="ARBA00023077"/>
    </source>
</evidence>
<evidence type="ECO:0000313" key="16">
    <source>
        <dbReference type="EMBL" id="MBB5320068.1"/>
    </source>
</evidence>
<keyword evidence="16" id="KW-0675">Receptor</keyword>
<evidence type="ECO:0000313" key="17">
    <source>
        <dbReference type="Proteomes" id="UP000591735"/>
    </source>
</evidence>
<evidence type="ECO:0000256" key="10">
    <source>
        <dbReference type="PROSITE-ProRule" id="PRU01360"/>
    </source>
</evidence>
<evidence type="ECO:0000256" key="4">
    <source>
        <dbReference type="ARBA" id="ARBA00022452"/>
    </source>
</evidence>
<evidence type="ECO:0000259" key="15">
    <source>
        <dbReference type="Pfam" id="PF07715"/>
    </source>
</evidence>
<accession>A0A840UGX9</accession>
<protein>
    <submittedName>
        <fullName evidence="16">Hemoglobin/transferrin/lactoferrin receptor protein</fullName>
    </submittedName>
</protein>
<dbReference type="Pfam" id="PF00593">
    <property type="entry name" value="TonB_dep_Rec_b-barrel"/>
    <property type="match status" value="1"/>
</dbReference>
<feature type="chain" id="PRO_5032916655" evidence="13">
    <location>
        <begin position="39"/>
        <end position="1105"/>
    </location>
</feature>
<feature type="short sequence motif" description="TonB C-terminal box" evidence="11">
    <location>
        <begin position="1088"/>
        <end position="1105"/>
    </location>
</feature>
<keyword evidence="3 10" id="KW-0813">Transport</keyword>
<keyword evidence="8 10" id="KW-0472">Membrane</keyword>
<dbReference type="InterPro" id="IPR000531">
    <property type="entry name" value="Beta-barrel_TonB"/>
</dbReference>
<evidence type="ECO:0000256" key="11">
    <source>
        <dbReference type="PROSITE-ProRule" id="PRU10144"/>
    </source>
</evidence>
<dbReference type="InterPro" id="IPR036942">
    <property type="entry name" value="Beta-barrel_TonB_sf"/>
</dbReference>
<keyword evidence="6 13" id="KW-0732">Signal</keyword>
<keyword evidence="5 10" id="KW-0812">Transmembrane</keyword>
<feature type="signal peptide" evidence="13">
    <location>
        <begin position="1"/>
        <end position="38"/>
    </location>
</feature>
<dbReference type="Proteomes" id="UP000591735">
    <property type="component" value="Unassembled WGS sequence"/>
</dbReference>
<evidence type="ECO:0000256" key="3">
    <source>
        <dbReference type="ARBA" id="ARBA00022448"/>
    </source>
</evidence>
<evidence type="ECO:0000256" key="2">
    <source>
        <dbReference type="ARBA" id="ARBA00009810"/>
    </source>
</evidence>
<evidence type="ECO:0000259" key="14">
    <source>
        <dbReference type="Pfam" id="PF00593"/>
    </source>
</evidence>
<dbReference type="Pfam" id="PF07715">
    <property type="entry name" value="Plug"/>
    <property type="match status" value="1"/>
</dbReference>
<gene>
    <name evidence="16" type="ORF">HNR38_000536</name>
</gene>
<dbReference type="AlphaFoldDB" id="A0A840UGX9"/>
<comment type="subcellular location">
    <subcellularLocation>
        <location evidence="1 10">Cell outer membrane</location>
        <topology evidence="1 10">Multi-pass membrane protein</topology>
    </subcellularLocation>
</comment>
<evidence type="ECO:0000256" key="5">
    <source>
        <dbReference type="ARBA" id="ARBA00022692"/>
    </source>
</evidence>
<evidence type="ECO:0000256" key="9">
    <source>
        <dbReference type="ARBA" id="ARBA00023237"/>
    </source>
</evidence>
<dbReference type="InterPro" id="IPR012910">
    <property type="entry name" value="Plug_dom"/>
</dbReference>
<organism evidence="16 17">
    <name type="scientific">Marinobacter oulmenensis</name>
    <dbReference type="NCBI Taxonomy" id="643747"/>
    <lineage>
        <taxon>Bacteria</taxon>
        <taxon>Pseudomonadati</taxon>
        <taxon>Pseudomonadota</taxon>
        <taxon>Gammaproteobacteria</taxon>
        <taxon>Pseudomonadales</taxon>
        <taxon>Marinobacteraceae</taxon>
        <taxon>Marinobacter</taxon>
    </lineage>
</organism>
<dbReference type="GO" id="GO:0015344">
    <property type="term" value="F:siderophore uptake transmembrane transporter activity"/>
    <property type="evidence" value="ECO:0007669"/>
    <property type="project" value="TreeGrafter"/>
</dbReference>
<evidence type="ECO:0000256" key="13">
    <source>
        <dbReference type="SAM" id="SignalP"/>
    </source>
</evidence>
<name>A0A840UGX9_9GAMM</name>
<feature type="domain" description="TonB-dependent receptor plug" evidence="15">
    <location>
        <begin position="79"/>
        <end position="177"/>
    </location>
</feature>
<dbReference type="PANTHER" id="PTHR30069:SF41">
    <property type="entry name" value="HEME_HEMOPEXIN UTILIZATION PROTEIN C"/>
    <property type="match status" value="1"/>
</dbReference>
<dbReference type="RefSeq" id="WP_221275622.1">
    <property type="nucleotide sequence ID" value="NZ_JACHFE010000001.1"/>
</dbReference>
<proteinExistence type="inferred from homology"/>
<reference evidence="16 17" key="1">
    <citation type="submission" date="2020-08" db="EMBL/GenBank/DDBJ databases">
        <title>Genomic Encyclopedia of Type Strains, Phase IV (KMG-IV): sequencing the most valuable type-strain genomes for metagenomic binning, comparative biology and taxonomic classification.</title>
        <authorList>
            <person name="Goeker M."/>
        </authorList>
    </citation>
    <scope>NUCLEOTIDE SEQUENCE [LARGE SCALE GENOMIC DNA]</scope>
    <source>
        <strain evidence="16 17">DSM 22359</strain>
    </source>
</reference>
<comment type="similarity">
    <text evidence="2 10 12">Belongs to the TonB-dependent receptor family.</text>
</comment>
<dbReference type="EMBL" id="JACHFE010000001">
    <property type="protein sequence ID" value="MBB5320068.1"/>
    <property type="molecule type" value="Genomic_DNA"/>
</dbReference>
<feature type="domain" description="TonB-dependent receptor-like beta-barrel" evidence="14">
    <location>
        <begin position="656"/>
        <end position="1076"/>
    </location>
</feature>
<dbReference type="GO" id="GO:0044718">
    <property type="term" value="P:siderophore transmembrane transport"/>
    <property type="evidence" value="ECO:0007669"/>
    <property type="project" value="TreeGrafter"/>
</dbReference>
<keyword evidence="7 12" id="KW-0798">TonB box</keyword>
<dbReference type="PANTHER" id="PTHR30069">
    <property type="entry name" value="TONB-DEPENDENT OUTER MEMBRANE RECEPTOR"/>
    <property type="match status" value="1"/>
</dbReference>
<dbReference type="GO" id="GO:0009279">
    <property type="term" value="C:cell outer membrane"/>
    <property type="evidence" value="ECO:0007669"/>
    <property type="project" value="UniProtKB-SubCell"/>
</dbReference>
<sequence>MAFTVFPSEAGKRPHWARRGSITAVMAMVIAGTGGAQAADDDTEQALELSPILVTSDRDSDEVKQEKVYTENVTNLYKDREQLKRLQTANPGDVFKGMNGVYSMDTRSSQSITPNIRGITGEGRTPLTVDGTEQSTNVWLHFFGAGNRNYIDTALLRSIEVEKGPSLSRDVRSGVGGAVNMRTIEASDIIPEGDSVGVELNLETSGNTSEPQFDASAVYGQDYRDIPGAERANITNINVPSPNPRTRDDGQTLNLEDHAETLAIAARNDFVDILLARSERTTGNYYAGEENADKYAGHDPYAENTTDRYIPNLTKLYYPGNEVFNTASDTSTTLVKNNWYLPQNQKIGLQFMRTDSTFGETTPGQSILLWGYREGAEQAEPDRDWENERQFVLEYPHSDLRLDRYRLSYDLKPTGSDWLNLETSLWRTELEGTRYQTGASPYTIDIDQATYDELEFWETVWEEVCPGCMPEPEHDGTIVSKGRQWTRHDRTGFDFSNQMHLTDALQFTFGGGYQEETLDEKITGANSLSTTTGGVGVEGGTLYASTDRLGPRSGEREEYSAMINLAWQPTNWLNITAGTRYLHYTGKDTGTAERRRRQEAFYAAERRLAGLELEYQELMSPEEKAELERLSTAYENARTSVDLNDPANFETYEFIYHATDGDRYLEADFLTGNAGFRDAATELVSFLSSQDATSFSNFGKETLLNADGSANTDEFDNALFGLLRGTPNDIRNGNYWKKRVLLPAEDGKYDSSQNPFATGEVDATEVVEDPYNPGTTVRRVIPEGGYGRRVYNNIDAGQAWEMPEEQSGEAFSPVLSATARVTSHGTVFVRYAQTTRFPSVNELTSSAIIDGGGTVGNLAVNGASKPERSTNWELGYSHDLTQFFPDLRFADVRLSYYDTEIENFIDRDFYYNVIQFDEKKTTGIELQSRFDTGGFYGSLGASYRLKQKLCDQDYASGMDPYYNRIPSCITGGFPGTYSGSSLLPKYSIDMTLGTRLLNNRLDLGWRGTYHSAVENDQLDNLLASETGSSVNDFLARDAWFRQGVDTFYTQSVLLHDLYAHYRVHPSITVNLGVTNVTNEYYLDPMAKTLMPGPGRTVTAGLKVSF</sequence>
<dbReference type="InterPro" id="IPR037066">
    <property type="entry name" value="Plug_dom_sf"/>
</dbReference>
<dbReference type="PROSITE" id="PS01156">
    <property type="entry name" value="TONB_DEPENDENT_REC_2"/>
    <property type="match status" value="1"/>
</dbReference>
<dbReference type="Gene3D" id="2.170.130.10">
    <property type="entry name" value="TonB-dependent receptor, plug domain"/>
    <property type="match status" value="1"/>
</dbReference>
<dbReference type="InterPro" id="IPR039426">
    <property type="entry name" value="TonB-dep_rcpt-like"/>
</dbReference>
<keyword evidence="9 10" id="KW-0998">Cell outer membrane</keyword>
<evidence type="ECO:0000256" key="6">
    <source>
        <dbReference type="ARBA" id="ARBA00022729"/>
    </source>
</evidence>
<comment type="caution">
    <text evidence="16">The sequence shown here is derived from an EMBL/GenBank/DDBJ whole genome shotgun (WGS) entry which is preliminary data.</text>
</comment>
<evidence type="ECO:0000256" key="1">
    <source>
        <dbReference type="ARBA" id="ARBA00004571"/>
    </source>
</evidence>
<evidence type="ECO:0000256" key="12">
    <source>
        <dbReference type="RuleBase" id="RU003357"/>
    </source>
</evidence>
<dbReference type="PROSITE" id="PS52016">
    <property type="entry name" value="TONB_DEPENDENT_REC_3"/>
    <property type="match status" value="1"/>
</dbReference>
<evidence type="ECO:0000256" key="8">
    <source>
        <dbReference type="ARBA" id="ARBA00023136"/>
    </source>
</evidence>